<keyword evidence="1" id="KW-0175">Coiled coil</keyword>
<accession>A0A8J7JDY2</accession>
<dbReference type="PROSITE" id="PS51257">
    <property type="entry name" value="PROKAR_LIPOPROTEIN"/>
    <property type="match status" value="1"/>
</dbReference>
<evidence type="ECO:0000313" key="2">
    <source>
        <dbReference type="EMBL" id="MBJ6369469.1"/>
    </source>
</evidence>
<reference evidence="2" key="1">
    <citation type="submission" date="2020-12" db="EMBL/GenBank/DDBJ databases">
        <title>Snuella sp. nov., isolated from sediment in Incheon.</title>
        <authorList>
            <person name="Kim W."/>
        </authorList>
    </citation>
    <scope>NUCLEOTIDE SEQUENCE</scope>
    <source>
        <strain evidence="2">CAU 1569</strain>
    </source>
</reference>
<evidence type="ECO:0008006" key="4">
    <source>
        <dbReference type="Google" id="ProtNLM"/>
    </source>
</evidence>
<organism evidence="2 3">
    <name type="scientific">Snuella sedimenti</name>
    <dbReference type="NCBI Taxonomy" id="2798802"/>
    <lineage>
        <taxon>Bacteria</taxon>
        <taxon>Pseudomonadati</taxon>
        <taxon>Bacteroidota</taxon>
        <taxon>Flavobacteriia</taxon>
        <taxon>Flavobacteriales</taxon>
        <taxon>Flavobacteriaceae</taxon>
        <taxon>Snuella</taxon>
    </lineage>
</organism>
<name>A0A8J7JDY2_9FLAO</name>
<proteinExistence type="predicted"/>
<dbReference type="AlphaFoldDB" id="A0A8J7JDY2"/>
<dbReference type="Gene3D" id="3.10.450.50">
    <property type="match status" value="1"/>
</dbReference>
<feature type="coiled-coil region" evidence="1">
    <location>
        <begin position="22"/>
        <end position="121"/>
    </location>
</feature>
<protein>
    <recommendedName>
        <fullName evidence="4">DUF4878 domain-containing protein</fullName>
    </recommendedName>
</protein>
<comment type="caution">
    <text evidence="2">The sequence shown here is derived from an EMBL/GenBank/DDBJ whole genome shotgun (WGS) entry which is preliminary data.</text>
</comment>
<gene>
    <name evidence="2" type="ORF">JF259_15350</name>
</gene>
<evidence type="ECO:0000313" key="3">
    <source>
        <dbReference type="Proteomes" id="UP000610931"/>
    </source>
</evidence>
<sequence length="237" mass="27851">MKINYILTIGLIILTISCGKSKKEIEQEKAQIELEQKALAERKEKERIHLEKIEVGKSKLKMELTNELDRLKKMLVQEKNNLNEINKFQLGRLSSTKEKQLTEQNQKINILNDYIRKLEKEISLTSLRETFDFQDTPEGVVNYIFQSAKSKDFSKLRNLCDPYGENDADTRRICLVEMQPTEMQNRFVESFENGRIMGNPKIENETAEIEIAFGQYSDKLEKIKLIKRMDKWYIGSY</sequence>
<dbReference type="EMBL" id="JAELVQ010000027">
    <property type="protein sequence ID" value="MBJ6369469.1"/>
    <property type="molecule type" value="Genomic_DNA"/>
</dbReference>
<dbReference type="Proteomes" id="UP000610931">
    <property type="component" value="Unassembled WGS sequence"/>
</dbReference>
<keyword evidence="3" id="KW-1185">Reference proteome</keyword>
<evidence type="ECO:0000256" key="1">
    <source>
        <dbReference type="SAM" id="Coils"/>
    </source>
</evidence>
<dbReference type="RefSeq" id="WP_199116592.1">
    <property type="nucleotide sequence ID" value="NZ_JAELVQ010000027.1"/>
</dbReference>